<dbReference type="Proteomes" id="UP001207742">
    <property type="component" value="Unassembled WGS sequence"/>
</dbReference>
<evidence type="ECO:0000313" key="3">
    <source>
        <dbReference type="Proteomes" id="UP001207742"/>
    </source>
</evidence>
<feature type="transmembrane region" description="Helical" evidence="1">
    <location>
        <begin position="72"/>
        <end position="90"/>
    </location>
</feature>
<protein>
    <submittedName>
        <fullName evidence="2">Uncharacterized protein</fullName>
    </submittedName>
</protein>
<comment type="caution">
    <text evidence="2">The sequence shown here is derived from an EMBL/GenBank/DDBJ whole genome shotgun (WGS) entry which is preliminary data.</text>
</comment>
<sequence length="93" mass="10885">MKKRIFELLIVYFVYLTAILIYAHYKQGSVLRALSSFYIWLMPLIVVLPTHFIAFIISVAWPQDSPETDTRIYRFTHLGVLLLIVIWIAVASR</sequence>
<accession>A0ABT3IVJ4</accession>
<keyword evidence="1" id="KW-0472">Membrane</keyword>
<reference evidence="2 3" key="1">
    <citation type="submission" date="2022-10" db="EMBL/GenBank/DDBJ databases">
        <title>Chitinophaga nivalis PC15 sp. nov., isolated from Pyeongchang county, South Korea.</title>
        <authorList>
            <person name="Trinh H.N."/>
        </authorList>
    </citation>
    <scope>NUCLEOTIDE SEQUENCE [LARGE SCALE GENOMIC DNA]</scope>
    <source>
        <strain evidence="2 3">PC14</strain>
    </source>
</reference>
<keyword evidence="1" id="KW-0812">Transmembrane</keyword>
<evidence type="ECO:0000256" key="1">
    <source>
        <dbReference type="SAM" id="Phobius"/>
    </source>
</evidence>
<feature type="transmembrane region" description="Helical" evidence="1">
    <location>
        <begin position="5"/>
        <end position="25"/>
    </location>
</feature>
<dbReference type="RefSeq" id="WP_264734510.1">
    <property type="nucleotide sequence ID" value="NZ_JAPDNR010000001.1"/>
</dbReference>
<keyword evidence="3" id="KW-1185">Reference proteome</keyword>
<evidence type="ECO:0000313" key="2">
    <source>
        <dbReference type="EMBL" id="MCW3487705.1"/>
    </source>
</evidence>
<organism evidence="2 3">
    <name type="scientific">Chitinophaga nivalis</name>
    <dbReference type="NCBI Taxonomy" id="2991709"/>
    <lineage>
        <taxon>Bacteria</taxon>
        <taxon>Pseudomonadati</taxon>
        <taxon>Bacteroidota</taxon>
        <taxon>Chitinophagia</taxon>
        <taxon>Chitinophagales</taxon>
        <taxon>Chitinophagaceae</taxon>
        <taxon>Chitinophaga</taxon>
    </lineage>
</organism>
<name>A0ABT3IVJ4_9BACT</name>
<feature type="transmembrane region" description="Helical" evidence="1">
    <location>
        <begin position="37"/>
        <end position="60"/>
    </location>
</feature>
<keyword evidence="1" id="KW-1133">Transmembrane helix</keyword>
<proteinExistence type="predicted"/>
<gene>
    <name evidence="2" type="ORF">OL497_27650</name>
</gene>
<dbReference type="EMBL" id="JAPDNS010000002">
    <property type="protein sequence ID" value="MCW3487705.1"/>
    <property type="molecule type" value="Genomic_DNA"/>
</dbReference>